<comment type="caution">
    <text evidence="2">The sequence shown here is derived from an EMBL/GenBank/DDBJ whole genome shotgun (WGS) entry which is preliminary data.</text>
</comment>
<evidence type="ECO:0000313" key="2">
    <source>
        <dbReference type="EMBL" id="MBF9234371.1"/>
    </source>
</evidence>
<keyword evidence="1" id="KW-0812">Transmembrane</keyword>
<evidence type="ECO:0000256" key="1">
    <source>
        <dbReference type="SAM" id="Phobius"/>
    </source>
</evidence>
<dbReference type="InterPro" id="IPR046093">
    <property type="entry name" value="DUF6111"/>
</dbReference>
<dbReference type="EMBL" id="JADQDO010000006">
    <property type="protein sequence ID" value="MBF9234371.1"/>
    <property type="molecule type" value="Genomic_DNA"/>
</dbReference>
<dbReference type="Proteomes" id="UP000599312">
    <property type="component" value="Unassembled WGS sequence"/>
</dbReference>
<keyword evidence="1" id="KW-0472">Membrane</keyword>
<reference evidence="2" key="1">
    <citation type="submission" date="2020-11" db="EMBL/GenBank/DDBJ databases">
        <authorList>
            <person name="Kim M.K."/>
        </authorList>
    </citation>
    <scope>NUCLEOTIDE SEQUENCE</scope>
    <source>
        <strain evidence="2">BT350</strain>
    </source>
</reference>
<dbReference type="Pfam" id="PF19606">
    <property type="entry name" value="DUF6111"/>
    <property type="match status" value="1"/>
</dbReference>
<gene>
    <name evidence="2" type="ORF">I2H38_13400</name>
</gene>
<name>A0A931BP27_9HYPH</name>
<keyword evidence="3" id="KW-1185">Reference proteome</keyword>
<proteinExistence type="predicted"/>
<feature type="transmembrane region" description="Helical" evidence="1">
    <location>
        <begin position="41"/>
        <end position="62"/>
    </location>
</feature>
<feature type="transmembrane region" description="Helical" evidence="1">
    <location>
        <begin position="6"/>
        <end position="25"/>
    </location>
</feature>
<dbReference type="AlphaFoldDB" id="A0A931BP27"/>
<sequence length="85" mass="9545">MTRAIIQELLLFLLPFAAFALYLIIRRRNPMAWSSWSDQSVWLVIAGLAFVIVSLLSAGLFADHQTGAFVPTHMENGRVVPGRFK</sequence>
<protein>
    <submittedName>
        <fullName evidence="2">Uncharacterized protein</fullName>
    </submittedName>
</protein>
<evidence type="ECO:0000313" key="3">
    <source>
        <dbReference type="Proteomes" id="UP000599312"/>
    </source>
</evidence>
<keyword evidence="1" id="KW-1133">Transmembrane helix</keyword>
<organism evidence="2 3">
    <name type="scientific">Microvirga alba</name>
    <dbReference type="NCBI Taxonomy" id="2791025"/>
    <lineage>
        <taxon>Bacteria</taxon>
        <taxon>Pseudomonadati</taxon>
        <taxon>Pseudomonadota</taxon>
        <taxon>Alphaproteobacteria</taxon>
        <taxon>Hyphomicrobiales</taxon>
        <taxon>Methylobacteriaceae</taxon>
        <taxon>Microvirga</taxon>
    </lineage>
</organism>
<dbReference type="RefSeq" id="WP_196272362.1">
    <property type="nucleotide sequence ID" value="NZ_JADQDO010000006.1"/>
</dbReference>
<accession>A0A931BP27</accession>